<feature type="compositionally biased region" description="Polar residues" evidence="1">
    <location>
        <begin position="50"/>
        <end position="59"/>
    </location>
</feature>
<name>A0ABQ1FQG4_9GAMM</name>
<feature type="compositionally biased region" description="Basic and acidic residues" evidence="1">
    <location>
        <begin position="38"/>
        <end position="48"/>
    </location>
</feature>
<evidence type="ECO:0000313" key="2">
    <source>
        <dbReference type="EMBL" id="GGA26037.1"/>
    </source>
</evidence>
<organism evidence="2 3">
    <name type="scientific">Dyella nitratireducens</name>
    <dbReference type="NCBI Taxonomy" id="1849580"/>
    <lineage>
        <taxon>Bacteria</taxon>
        <taxon>Pseudomonadati</taxon>
        <taxon>Pseudomonadota</taxon>
        <taxon>Gammaproteobacteria</taxon>
        <taxon>Lysobacterales</taxon>
        <taxon>Rhodanobacteraceae</taxon>
        <taxon>Dyella</taxon>
    </lineage>
</organism>
<gene>
    <name evidence="2" type="ORF">GCM10010981_13350</name>
</gene>
<dbReference type="Proteomes" id="UP000620046">
    <property type="component" value="Unassembled WGS sequence"/>
</dbReference>
<feature type="region of interest" description="Disordered" evidence="1">
    <location>
        <begin position="38"/>
        <end position="75"/>
    </location>
</feature>
<accession>A0ABQ1FQG4</accession>
<evidence type="ECO:0000256" key="1">
    <source>
        <dbReference type="SAM" id="MobiDB-lite"/>
    </source>
</evidence>
<proteinExistence type="predicted"/>
<dbReference type="EMBL" id="BMJA01000001">
    <property type="protein sequence ID" value="GGA26037.1"/>
    <property type="molecule type" value="Genomic_DNA"/>
</dbReference>
<feature type="region of interest" description="Disordered" evidence="1">
    <location>
        <begin position="173"/>
        <end position="210"/>
    </location>
</feature>
<protein>
    <submittedName>
        <fullName evidence="2">Uncharacterized protein</fullName>
    </submittedName>
</protein>
<feature type="compositionally biased region" description="Polar residues" evidence="1">
    <location>
        <begin position="174"/>
        <end position="186"/>
    </location>
</feature>
<evidence type="ECO:0000313" key="3">
    <source>
        <dbReference type="Proteomes" id="UP000620046"/>
    </source>
</evidence>
<reference evidence="3" key="1">
    <citation type="journal article" date="2019" name="Int. J. Syst. Evol. Microbiol.">
        <title>The Global Catalogue of Microorganisms (GCM) 10K type strain sequencing project: providing services to taxonomists for standard genome sequencing and annotation.</title>
        <authorList>
            <consortium name="The Broad Institute Genomics Platform"/>
            <consortium name="The Broad Institute Genome Sequencing Center for Infectious Disease"/>
            <person name="Wu L."/>
            <person name="Ma J."/>
        </authorList>
    </citation>
    <scope>NUCLEOTIDE SEQUENCE [LARGE SCALE GENOMIC DNA]</scope>
    <source>
        <strain evidence="3">CGMCC 1.15439</strain>
    </source>
</reference>
<comment type="caution">
    <text evidence="2">The sequence shown here is derived from an EMBL/GenBank/DDBJ whole genome shotgun (WGS) entry which is preliminary data.</text>
</comment>
<keyword evidence="3" id="KW-1185">Reference proteome</keyword>
<sequence length="321" mass="34964">MTIKLALGVVLVALYLLAWAMAVLLGLELRPPRWRDPMPLRTDGDGHANKGTNTRQTFNAEDDVDGEGARPSSLLPYHHHKPDRAYLLQLKYAMEIANEETVRRYGPLPPGGLPVQKKTKPKVPYRDFQGNLVRELPAIEENDEMKIKCMATVAAMAVGAAACHPLAPVEGASHTGSANLEGQAQSANNPAPPTGNAANPAFTDLKPTNGSLGPEYRKIGNFVDFRKKLLADGWQPVANADCHNASLGADEDGSFCKMVPETAWATGTGYYVLRYVKNGTPLAVTIYGDIRDLKEPGKWGLGVSRWEYTTTVDDIPMEYGH</sequence>